<feature type="chain" id="PRO_5047381423" evidence="1">
    <location>
        <begin position="20"/>
        <end position="648"/>
    </location>
</feature>
<keyword evidence="1" id="KW-0732">Signal</keyword>
<gene>
    <name evidence="2" type="ORF">ACFOSX_11935</name>
</gene>
<evidence type="ECO:0000313" key="2">
    <source>
        <dbReference type="EMBL" id="MFC3877937.1"/>
    </source>
</evidence>
<reference evidence="3" key="1">
    <citation type="journal article" date="2019" name="Int. J. Syst. Evol. Microbiol.">
        <title>The Global Catalogue of Microorganisms (GCM) 10K type strain sequencing project: providing services to taxonomists for standard genome sequencing and annotation.</title>
        <authorList>
            <consortium name="The Broad Institute Genomics Platform"/>
            <consortium name="The Broad Institute Genome Sequencing Center for Infectious Disease"/>
            <person name="Wu L."/>
            <person name="Ma J."/>
        </authorList>
    </citation>
    <scope>NUCLEOTIDE SEQUENCE [LARGE SCALE GENOMIC DNA]</scope>
    <source>
        <strain evidence="3">CECT 8979</strain>
    </source>
</reference>
<dbReference type="InterPro" id="IPR025631">
    <property type="entry name" value="Porin_10"/>
</dbReference>
<dbReference type="RefSeq" id="WP_386101304.1">
    <property type="nucleotide sequence ID" value="NZ_JBHSAT010000021.1"/>
</dbReference>
<evidence type="ECO:0000313" key="3">
    <source>
        <dbReference type="Proteomes" id="UP001595812"/>
    </source>
</evidence>
<comment type="caution">
    <text evidence="2">The sequence shown here is derived from an EMBL/GenBank/DDBJ whole genome shotgun (WGS) entry which is preliminary data.</text>
</comment>
<protein>
    <submittedName>
        <fullName evidence="2">Porin</fullName>
    </submittedName>
</protein>
<accession>A0ABV8AIP3</accession>
<dbReference type="Proteomes" id="UP001595812">
    <property type="component" value="Unassembled WGS sequence"/>
</dbReference>
<organism evidence="2 3">
    <name type="scientific">Winogradskyella maritima</name>
    <dbReference type="NCBI Taxonomy" id="1517766"/>
    <lineage>
        <taxon>Bacteria</taxon>
        <taxon>Pseudomonadati</taxon>
        <taxon>Bacteroidota</taxon>
        <taxon>Flavobacteriia</taxon>
        <taxon>Flavobacteriales</taxon>
        <taxon>Flavobacteriaceae</taxon>
        <taxon>Winogradskyella</taxon>
    </lineage>
</organism>
<dbReference type="EMBL" id="JBHSAT010000021">
    <property type="protein sequence ID" value="MFC3877937.1"/>
    <property type="molecule type" value="Genomic_DNA"/>
</dbReference>
<dbReference type="Pfam" id="PF14121">
    <property type="entry name" value="Porin_10"/>
    <property type="match status" value="1"/>
</dbReference>
<proteinExistence type="predicted"/>
<name>A0ABV8AIP3_9FLAO</name>
<keyword evidence="3" id="KW-1185">Reference proteome</keyword>
<evidence type="ECO:0000256" key="1">
    <source>
        <dbReference type="SAM" id="SignalP"/>
    </source>
</evidence>
<feature type="signal peptide" evidence="1">
    <location>
        <begin position="1"/>
        <end position="19"/>
    </location>
</feature>
<sequence length="648" mass="74750">MRRFLFLFTLNFSVFLVGAQSKEAAKDSIKRQEKKTILKKDLKPQIKQYQFWSSLRDTTYVDTTLTLKKDYKYNYLRKDDFGLMPFANMGQPYNSLTRDLDHVSIMPLFGARAKHFNYMEVEDTYYYRVPTPLTELFYKTAFEQGQALDAIFAVNTSPQFNFSIAYKGVRSLGNYQRVLSSSGNFRFTTNYIAKNQRYGLNAHIVMQDLLNQENGGLTDADILNFQSGEEDFLDRTIYDPQLSNTASSLEGKRFYLDHHYALVRAKDTISKSQLKIVNTVSFEDKYFHFYQNNASEDYFGNAFTNTVGDKVTLENFYTDAGLNFKSQTIGTVDFRINYRDINYGYDTVAVIDNNQIRNRIKTNFFGFTGNYYNTIGALTIEGAIGANLSDELKGNTLKGNINYKVTDDLSLEAGIDISSRLPNYNHLLYQSDYINYNWDNVDQFENVRNQALKFSIKSQKLLNATLDITNIDNYTFFTQTDIGGDLQLNAIKPVQSSVPMQLLRVMAQREFKLGKFALDNTVLFQNVSGADNVLNLPNLVTRNTLYYSDEIFKKALKFQAGVTFNYFTSYTMDGYDPLLSEFFTQNETELGGFPRLDIFLNAKVRQTRIFLKAEHINSSFTGYDYFAAPGYPYRDFTVRFGLVWNFFL</sequence>